<dbReference type="EMBL" id="LKCN02000001">
    <property type="protein sequence ID" value="RCI17098.1"/>
    <property type="molecule type" value="Genomic_DNA"/>
</dbReference>
<dbReference type="AlphaFoldDB" id="A0A367LRQ7"/>
<proteinExistence type="predicted"/>
<dbReference type="Proteomes" id="UP000253664">
    <property type="component" value="Unassembled WGS sequence"/>
</dbReference>
<feature type="region of interest" description="Disordered" evidence="1">
    <location>
        <begin position="50"/>
        <end position="89"/>
    </location>
</feature>
<accession>A0A367LRQ7</accession>
<organism evidence="2 3">
    <name type="scientific">Ophiocordyceps polyrhachis-furcata BCC 54312</name>
    <dbReference type="NCBI Taxonomy" id="1330021"/>
    <lineage>
        <taxon>Eukaryota</taxon>
        <taxon>Fungi</taxon>
        <taxon>Dikarya</taxon>
        <taxon>Ascomycota</taxon>
        <taxon>Pezizomycotina</taxon>
        <taxon>Sordariomycetes</taxon>
        <taxon>Hypocreomycetidae</taxon>
        <taxon>Hypocreales</taxon>
        <taxon>Ophiocordycipitaceae</taxon>
        <taxon>Ophiocordyceps</taxon>
    </lineage>
</organism>
<gene>
    <name evidence="2" type="ORF">L249_1802</name>
</gene>
<sequence length="116" mass="13310">MAVVGGDGAIVGDSERAMFYHLVVDAFDRMEKHDQTDAVYDLYPSSLSLSRRKTGRRERQGFPGPPGHRSAERESEPELGRELEEARREDQGLFWEEWWSRLIVEDGRGGVVFLDR</sequence>
<evidence type="ECO:0000313" key="3">
    <source>
        <dbReference type="Proteomes" id="UP000253664"/>
    </source>
</evidence>
<reference evidence="2 3" key="1">
    <citation type="journal article" date="2015" name="BMC Genomics">
        <title>Insights from the genome of Ophiocordyceps polyrhachis-furcata to pathogenicity and host specificity in insect fungi.</title>
        <authorList>
            <person name="Wichadakul D."/>
            <person name="Kobmoo N."/>
            <person name="Ingsriswang S."/>
            <person name="Tangphatsornruang S."/>
            <person name="Chantasingh D."/>
            <person name="Luangsa-ard J.J."/>
            <person name="Eurwilaichitr L."/>
        </authorList>
    </citation>
    <scope>NUCLEOTIDE SEQUENCE [LARGE SCALE GENOMIC DNA]</scope>
    <source>
        <strain evidence="2 3">BCC 54312</strain>
    </source>
</reference>
<feature type="compositionally biased region" description="Basic and acidic residues" evidence="1">
    <location>
        <begin position="69"/>
        <end position="89"/>
    </location>
</feature>
<evidence type="ECO:0000313" key="2">
    <source>
        <dbReference type="EMBL" id="RCI17098.1"/>
    </source>
</evidence>
<name>A0A367LRQ7_9HYPO</name>
<protein>
    <submittedName>
        <fullName evidence="2">Uncharacterized protein</fullName>
    </submittedName>
</protein>
<keyword evidence="3" id="KW-1185">Reference proteome</keyword>
<evidence type="ECO:0000256" key="1">
    <source>
        <dbReference type="SAM" id="MobiDB-lite"/>
    </source>
</evidence>
<comment type="caution">
    <text evidence="2">The sequence shown here is derived from an EMBL/GenBank/DDBJ whole genome shotgun (WGS) entry which is preliminary data.</text>
</comment>